<keyword evidence="4" id="KW-1185">Reference proteome</keyword>
<proteinExistence type="inferred from homology"/>
<evidence type="ECO:0000259" key="2">
    <source>
        <dbReference type="PROSITE" id="PS51384"/>
    </source>
</evidence>
<reference evidence="4" key="1">
    <citation type="submission" date="2015-08" db="EMBL/GenBank/DDBJ databases">
        <authorList>
            <person name="Varghese N."/>
        </authorList>
    </citation>
    <scope>NUCLEOTIDE SEQUENCE [LARGE SCALE GENOMIC DNA]</scope>
    <source>
        <strain evidence="4">DSM 23407</strain>
    </source>
</reference>
<feature type="domain" description="FAD-binding FR-type" evidence="2">
    <location>
        <begin position="112"/>
        <end position="234"/>
    </location>
</feature>
<organism evidence="3 4">
    <name type="scientific">Pannonibacter indicus</name>
    <dbReference type="NCBI Taxonomy" id="466044"/>
    <lineage>
        <taxon>Bacteria</taxon>
        <taxon>Pseudomonadati</taxon>
        <taxon>Pseudomonadota</taxon>
        <taxon>Alphaproteobacteria</taxon>
        <taxon>Hyphomicrobiales</taxon>
        <taxon>Stappiaceae</taxon>
        <taxon>Pannonibacter</taxon>
    </lineage>
</organism>
<comment type="similarity">
    <text evidence="1">Belongs to the SIP oxidoreductase family.</text>
</comment>
<dbReference type="Pfam" id="PF08021">
    <property type="entry name" value="FAD_binding_9"/>
    <property type="match status" value="1"/>
</dbReference>
<dbReference type="PANTHER" id="PTHR30157">
    <property type="entry name" value="FERRIC REDUCTASE, NADPH-DEPENDENT"/>
    <property type="match status" value="1"/>
</dbReference>
<dbReference type="GO" id="GO:0016491">
    <property type="term" value="F:oxidoreductase activity"/>
    <property type="evidence" value="ECO:0007669"/>
    <property type="project" value="InterPro"/>
</dbReference>
<dbReference type="CDD" id="cd06193">
    <property type="entry name" value="siderophore_interacting"/>
    <property type="match status" value="1"/>
</dbReference>
<dbReference type="InterPro" id="IPR017927">
    <property type="entry name" value="FAD-bd_FR_type"/>
</dbReference>
<evidence type="ECO:0000313" key="3">
    <source>
        <dbReference type="EMBL" id="CUA93275.1"/>
    </source>
</evidence>
<name>A0A0K6HQS8_9HYPH</name>
<dbReference type="RefSeq" id="WP_055454584.1">
    <property type="nucleotide sequence ID" value="NZ_CYHE01000002.1"/>
</dbReference>
<evidence type="ECO:0000256" key="1">
    <source>
        <dbReference type="ARBA" id="ARBA00035644"/>
    </source>
</evidence>
<dbReference type="InterPro" id="IPR039374">
    <property type="entry name" value="SIP_fam"/>
</dbReference>
<dbReference type="InterPro" id="IPR013113">
    <property type="entry name" value="SIP_FAD-bd"/>
</dbReference>
<dbReference type="PROSITE" id="PS51384">
    <property type="entry name" value="FAD_FR"/>
    <property type="match status" value="1"/>
</dbReference>
<dbReference type="SUPFAM" id="SSF63380">
    <property type="entry name" value="Riboflavin synthase domain-like"/>
    <property type="match status" value="1"/>
</dbReference>
<dbReference type="InterPro" id="IPR039261">
    <property type="entry name" value="FNR_nucleotide-bd"/>
</dbReference>
<dbReference type="AlphaFoldDB" id="A0A0K6HQS8"/>
<dbReference type="EMBL" id="CYHE01000002">
    <property type="protein sequence ID" value="CUA93275.1"/>
    <property type="molecule type" value="Genomic_DNA"/>
</dbReference>
<gene>
    <name evidence="3" type="ORF">Ga0061067_102321</name>
</gene>
<sequence length="371" mass="39780">MNGPAPLIAFTTLPSGAPAGLLATLVSEMLRNGMDITRPSPAEVVLNLDPNTVGLSVQEGEGLRITVQANGLVPLHRLKQWLMEHLEELQPGTTAALRWSDDDPRDGEVAPPYFHELTMLKKVALSPVMLRLTFKVEGMERFGSDGIHVKLLLPPEGRPPVWPKLAANGALILPEGPDGLHMRYYTLKETRRETAEIDIDVVRHAGGAVSDWAEACRQGDVIGLLGPSGFQDPPLAGPLLLAADGTGAPAVARMIEALAADMEREGTPVSGGGHVILGLGTDEEVQAYLPAAKVARLGLTVHGLAPEAFDADLEQSIRTVFAGTKPAFAWFAGEQQTAQQLRPLFRKDFGLGKGSQYAIAYWTKGKTGMER</sequence>
<dbReference type="OrthoDB" id="9814826at2"/>
<dbReference type="Gene3D" id="3.40.50.80">
    <property type="entry name" value="Nucleotide-binding domain of ferredoxin-NADP reductase (FNR) module"/>
    <property type="match status" value="1"/>
</dbReference>
<evidence type="ECO:0000313" key="4">
    <source>
        <dbReference type="Proteomes" id="UP000183900"/>
    </source>
</evidence>
<dbReference type="Pfam" id="PF04954">
    <property type="entry name" value="SIP"/>
    <property type="match status" value="1"/>
</dbReference>
<protein>
    <submittedName>
        <fullName evidence="3">NADPH-dependent ferric siderophore reductase, contains FAD-binding and SIP domains</fullName>
    </submittedName>
</protein>
<dbReference type="PANTHER" id="PTHR30157:SF0">
    <property type="entry name" value="NADPH-DEPENDENT FERRIC-CHELATE REDUCTASE"/>
    <property type="match status" value="1"/>
</dbReference>
<accession>A0A0K6HQS8</accession>
<dbReference type="InterPro" id="IPR007037">
    <property type="entry name" value="SIP_rossman_dom"/>
</dbReference>
<dbReference type="Proteomes" id="UP000183900">
    <property type="component" value="Unassembled WGS sequence"/>
</dbReference>
<dbReference type="Gene3D" id="2.40.30.10">
    <property type="entry name" value="Translation factors"/>
    <property type="match status" value="1"/>
</dbReference>
<dbReference type="InterPro" id="IPR017938">
    <property type="entry name" value="Riboflavin_synthase-like_b-brl"/>
</dbReference>